<reference evidence="3 4" key="1">
    <citation type="submission" date="2016-03" db="EMBL/GenBank/DDBJ databases">
        <authorList>
            <person name="Ploux O."/>
        </authorList>
    </citation>
    <scope>NUCLEOTIDE SEQUENCE [LARGE SCALE GENOMIC DNA]</scope>
    <source>
        <strain evidence="3 4">URUG2</strain>
    </source>
</reference>
<dbReference type="GeneID" id="35595519"/>
<feature type="region of interest" description="Disordered" evidence="1">
    <location>
        <begin position="568"/>
        <end position="604"/>
    </location>
</feature>
<keyword evidence="4" id="KW-1185">Reference proteome</keyword>
<dbReference type="STRING" id="112498.A0A2D3UQ21"/>
<evidence type="ECO:0000259" key="2">
    <source>
        <dbReference type="Pfam" id="PF06985"/>
    </source>
</evidence>
<proteinExistence type="predicted"/>
<gene>
    <name evidence="3" type="ORF">RCC_00113</name>
</gene>
<dbReference type="AlphaFoldDB" id="A0A2D3UQ21"/>
<protein>
    <recommendedName>
        <fullName evidence="2">Heterokaryon incompatibility domain-containing protein</fullName>
    </recommendedName>
</protein>
<accession>A0A2D3UQ21</accession>
<feature type="compositionally biased region" description="Basic and acidic residues" evidence="1">
    <location>
        <begin position="568"/>
        <end position="582"/>
    </location>
</feature>
<name>A0A2D3UQ21_9PEZI</name>
<evidence type="ECO:0000313" key="3">
    <source>
        <dbReference type="EMBL" id="CZT14140.1"/>
    </source>
</evidence>
<organism evidence="3 4">
    <name type="scientific">Ramularia collo-cygni</name>
    <dbReference type="NCBI Taxonomy" id="112498"/>
    <lineage>
        <taxon>Eukaryota</taxon>
        <taxon>Fungi</taxon>
        <taxon>Dikarya</taxon>
        <taxon>Ascomycota</taxon>
        <taxon>Pezizomycotina</taxon>
        <taxon>Dothideomycetes</taxon>
        <taxon>Dothideomycetidae</taxon>
        <taxon>Mycosphaerellales</taxon>
        <taxon>Mycosphaerellaceae</taxon>
        <taxon>Ramularia</taxon>
    </lineage>
</organism>
<feature type="domain" description="Heterokaryon incompatibility" evidence="2">
    <location>
        <begin position="23"/>
        <end position="125"/>
    </location>
</feature>
<dbReference type="RefSeq" id="XP_023621038.1">
    <property type="nucleotide sequence ID" value="XM_023765270.1"/>
</dbReference>
<evidence type="ECO:0000256" key="1">
    <source>
        <dbReference type="SAM" id="MobiDB-lite"/>
    </source>
</evidence>
<dbReference type="InterPro" id="IPR010730">
    <property type="entry name" value="HET"/>
</dbReference>
<dbReference type="PANTHER" id="PTHR10622">
    <property type="entry name" value="HET DOMAIN-CONTAINING PROTEIN"/>
    <property type="match status" value="1"/>
</dbReference>
<evidence type="ECO:0000313" key="4">
    <source>
        <dbReference type="Proteomes" id="UP000225277"/>
    </source>
</evidence>
<dbReference type="EMBL" id="FJUY01000001">
    <property type="protein sequence ID" value="CZT14140.1"/>
    <property type="molecule type" value="Genomic_DNA"/>
</dbReference>
<dbReference type="Pfam" id="PF06985">
    <property type="entry name" value="HET"/>
    <property type="match status" value="1"/>
</dbReference>
<sequence length="604" mass="69616">MRLLHTHTLQFSEHVSPYEAPGYIIASHRWLDDEVSYQEFVKNRTNTDPTKQRKAGMDKVLRFCEYINQWRSQPPGTNIPHYIWIDTICINKDSSAELQEAITSMFEWYAQAWCCLVWMHDVSVDAAPLDVLKSFCVSVWFTRGWTLQELLAPKTVIFLDEQWRHLGHKSSTVGLMEPDSQAPIPFGRLGWPLNKWISKATGIDKRILWDYRNAGNTSIEERQSWMNKRQTTRREDRAYCMLGICEIFMPLNYGEGSNADKRLERKILKKGAQAHRQPLSPIETSQQLPATVFRWQPPNVTKNNSAPQIASEITMSLEGPQVLMLLDFWLSQPGQTEFQASNWAKNLQQFEDLKKYIQQDRMRRFELKIPRSGEIAGSYITKREPNGAMLPIPGTAEWEKMIFQALANFFQGSDESTIGEPGQERRIAAEQLVPTPDQLELLKHVVAGDPAKRYSLRVENPLEGEGELSKLFIYLRCSEPDPTRLKLISDLLFSVIESVDRMGSVDMASILNQRDFQRNNITFAELIHCLRNSSVYLYNVRPRLPQHGDDSPGQFHIGFQTRRSYDLDDTPRLHDDGVKTAKSDPSTWEFWGGEQKSKSSKNKK</sequence>
<dbReference type="OrthoDB" id="20872at2759"/>
<dbReference type="PANTHER" id="PTHR10622:SF10">
    <property type="entry name" value="HET DOMAIN-CONTAINING PROTEIN"/>
    <property type="match status" value="1"/>
</dbReference>
<dbReference type="Proteomes" id="UP000225277">
    <property type="component" value="Unassembled WGS sequence"/>
</dbReference>